<dbReference type="InterPro" id="IPR014756">
    <property type="entry name" value="Ig_E-set"/>
</dbReference>
<dbReference type="AlphaFoldDB" id="T0ZUR0"/>
<feature type="domain" description="IPT/TIG" evidence="2">
    <location>
        <begin position="26"/>
        <end position="107"/>
    </location>
</feature>
<feature type="region of interest" description="Disordered" evidence="1">
    <location>
        <begin position="140"/>
        <end position="160"/>
    </location>
</feature>
<accession>T0ZUR0</accession>
<keyword evidence="3" id="KW-0675">Receptor</keyword>
<name>T0ZUR0_9ZZZZ</name>
<evidence type="ECO:0000259" key="2">
    <source>
        <dbReference type="SMART" id="SM00429"/>
    </source>
</evidence>
<gene>
    <name evidence="3" type="ORF">B1B_10770</name>
</gene>
<sequence>MATGLGTPTAALFTSGALLCQTKPLNPAVVSISPSSGPASGGTAVVITGTNLTGATAVYFGTTKAADVKVVSSTQVTANTPAGPPGTVSMTVATSYGMSPPAGFVYVTANLPYVPLTPYRIADTRCGEIPKPPYCASEQLPSLNATLGPPTPPGQTQRTG</sequence>
<dbReference type="SMART" id="SM00429">
    <property type="entry name" value="IPT"/>
    <property type="match status" value="1"/>
</dbReference>
<reference evidence="3" key="1">
    <citation type="submission" date="2013-08" db="EMBL/GenBank/DDBJ databases">
        <authorList>
            <person name="Mendez C."/>
            <person name="Richter M."/>
            <person name="Ferrer M."/>
            <person name="Sanchez J."/>
        </authorList>
    </citation>
    <scope>NUCLEOTIDE SEQUENCE</scope>
</reference>
<dbReference type="Gene3D" id="2.60.40.10">
    <property type="entry name" value="Immunoglobulins"/>
    <property type="match status" value="1"/>
</dbReference>
<evidence type="ECO:0000313" key="3">
    <source>
        <dbReference type="EMBL" id="EQD52006.1"/>
    </source>
</evidence>
<dbReference type="InterPro" id="IPR002909">
    <property type="entry name" value="IPT_dom"/>
</dbReference>
<reference evidence="3" key="2">
    <citation type="journal article" date="2014" name="ISME J.">
        <title>Microbial stratification in low pH oxic and suboxic macroscopic growths along an acid mine drainage.</title>
        <authorList>
            <person name="Mendez-Garcia C."/>
            <person name="Mesa V."/>
            <person name="Sprenger R.R."/>
            <person name="Richter M."/>
            <person name="Diez M.S."/>
            <person name="Solano J."/>
            <person name="Bargiela R."/>
            <person name="Golyshina O.V."/>
            <person name="Manteca A."/>
            <person name="Ramos J.L."/>
            <person name="Gallego J.R."/>
            <person name="Llorente I."/>
            <person name="Martins Dos Santos V.A."/>
            <person name="Jensen O.N."/>
            <person name="Pelaez A.I."/>
            <person name="Sanchez J."/>
            <person name="Ferrer M."/>
        </authorList>
    </citation>
    <scope>NUCLEOTIDE SEQUENCE</scope>
</reference>
<protein>
    <submittedName>
        <fullName evidence="3">Cell surface receptor IPT/TIG domain protein</fullName>
    </submittedName>
</protein>
<evidence type="ECO:0000256" key="1">
    <source>
        <dbReference type="SAM" id="MobiDB-lite"/>
    </source>
</evidence>
<comment type="caution">
    <text evidence="3">The sequence shown here is derived from an EMBL/GenBank/DDBJ whole genome shotgun (WGS) entry which is preliminary data.</text>
</comment>
<organism evidence="3">
    <name type="scientific">mine drainage metagenome</name>
    <dbReference type="NCBI Taxonomy" id="410659"/>
    <lineage>
        <taxon>unclassified sequences</taxon>
        <taxon>metagenomes</taxon>
        <taxon>ecological metagenomes</taxon>
    </lineage>
</organism>
<proteinExistence type="predicted"/>
<feature type="non-terminal residue" evidence="3">
    <location>
        <position position="160"/>
    </location>
</feature>
<dbReference type="Pfam" id="PF01833">
    <property type="entry name" value="TIG"/>
    <property type="match status" value="1"/>
</dbReference>
<dbReference type="SUPFAM" id="SSF81296">
    <property type="entry name" value="E set domains"/>
    <property type="match status" value="1"/>
</dbReference>
<dbReference type="CDD" id="cd00102">
    <property type="entry name" value="IPT"/>
    <property type="match status" value="1"/>
</dbReference>
<dbReference type="InterPro" id="IPR013783">
    <property type="entry name" value="Ig-like_fold"/>
</dbReference>
<dbReference type="EMBL" id="AUZY01006988">
    <property type="protein sequence ID" value="EQD52006.1"/>
    <property type="molecule type" value="Genomic_DNA"/>
</dbReference>